<name>A0AAD9Q0G3_ACRCE</name>
<dbReference type="Proteomes" id="UP001249851">
    <property type="component" value="Unassembled WGS sequence"/>
</dbReference>
<reference evidence="2" key="2">
    <citation type="journal article" date="2023" name="Science">
        <title>Genomic signatures of disease resistance in endangered staghorn corals.</title>
        <authorList>
            <person name="Vollmer S.V."/>
            <person name="Selwyn J.D."/>
            <person name="Despard B.A."/>
            <person name="Roesel C.L."/>
        </authorList>
    </citation>
    <scope>NUCLEOTIDE SEQUENCE</scope>
    <source>
        <strain evidence="2">K2</strain>
    </source>
</reference>
<feature type="compositionally biased region" description="Low complexity" evidence="1">
    <location>
        <begin position="52"/>
        <end position="61"/>
    </location>
</feature>
<dbReference type="EMBL" id="JARQWQ010000086">
    <property type="protein sequence ID" value="KAK2552502.1"/>
    <property type="molecule type" value="Genomic_DNA"/>
</dbReference>
<evidence type="ECO:0000256" key="1">
    <source>
        <dbReference type="SAM" id="MobiDB-lite"/>
    </source>
</evidence>
<proteinExistence type="predicted"/>
<gene>
    <name evidence="2" type="ORF">P5673_026337</name>
</gene>
<dbReference type="AlphaFoldDB" id="A0AAD9Q0G3"/>
<reference evidence="2" key="1">
    <citation type="journal article" date="2023" name="G3 (Bethesda)">
        <title>Whole genome assembly and annotation of the endangered Caribbean coral Acropora cervicornis.</title>
        <authorList>
            <person name="Selwyn J.D."/>
            <person name="Vollmer S.V."/>
        </authorList>
    </citation>
    <scope>NUCLEOTIDE SEQUENCE</scope>
    <source>
        <strain evidence="2">K2</strain>
    </source>
</reference>
<evidence type="ECO:0000313" key="3">
    <source>
        <dbReference type="Proteomes" id="UP001249851"/>
    </source>
</evidence>
<feature type="region of interest" description="Disordered" evidence="1">
    <location>
        <begin position="27"/>
        <end position="84"/>
    </location>
</feature>
<comment type="caution">
    <text evidence="2">The sequence shown here is derived from an EMBL/GenBank/DDBJ whole genome shotgun (WGS) entry which is preliminary data.</text>
</comment>
<organism evidence="2 3">
    <name type="scientific">Acropora cervicornis</name>
    <name type="common">Staghorn coral</name>
    <dbReference type="NCBI Taxonomy" id="6130"/>
    <lineage>
        <taxon>Eukaryota</taxon>
        <taxon>Metazoa</taxon>
        <taxon>Cnidaria</taxon>
        <taxon>Anthozoa</taxon>
        <taxon>Hexacorallia</taxon>
        <taxon>Scleractinia</taxon>
        <taxon>Astrocoeniina</taxon>
        <taxon>Acroporidae</taxon>
        <taxon>Acropora</taxon>
    </lineage>
</organism>
<feature type="compositionally biased region" description="Polar residues" evidence="1">
    <location>
        <begin position="27"/>
        <end position="37"/>
    </location>
</feature>
<accession>A0AAD9Q0G3</accession>
<protein>
    <submittedName>
        <fullName evidence="2">Uncharacterized protein</fullName>
    </submittedName>
</protein>
<keyword evidence="3" id="KW-1185">Reference proteome</keyword>
<evidence type="ECO:0000313" key="2">
    <source>
        <dbReference type="EMBL" id="KAK2552502.1"/>
    </source>
</evidence>
<sequence length="96" mass="10588">MIKAHIGGLLYNSIGRQQPLQPLLRNVHQQGTSSLSEVETDSQSDIVDRVVDSSPSSSSDESSLEIDFLPEPGAETLPTSKYGRKRARVKRDNYVC</sequence>